<dbReference type="AlphaFoldDB" id="A0A316TAK7"/>
<dbReference type="PANTHER" id="PTHR36844">
    <property type="entry name" value="PROTEASE PRSW"/>
    <property type="match status" value="1"/>
</dbReference>
<feature type="transmembrane region" description="Helical" evidence="1">
    <location>
        <begin position="69"/>
        <end position="97"/>
    </location>
</feature>
<feature type="transmembrane region" description="Helical" evidence="1">
    <location>
        <begin position="213"/>
        <end position="232"/>
    </location>
</feature>
<name>A0A316TAK7_9ACTN</name>
<organism evidence="2 3">
    <name type="scientific">Nocardioides silvaticus</name>
    <dbReference type="NCBI Taxonomy" id="2201891"/>
    <lineage>
        <taxon>Bacteria</taxon>
        <taxon>Bacillati</taxon>
        <taxon>Actinomycetota</taxon>
        <taxon>Actinomycetes</taxon>
        <taxon>Propionibacteriales</taxon>
        <taxon>Nocardioidaceae</taxon>
        <taxon>Nocardioides</taxon>
    </lineage>
</organism>
<keyword evidence="1" id="KW-1133">Transmembrane helix</keyword>
<keyword evidence="1" id="KW-0472">Membrane</keyword>
<feature type="transmembrane region" description="Helical" evidence="1">
    <location>
        <begin position="139"/>
        <end position="160"/>
    </location>
</feature>
<feature type="transmembrane region" description="Helical" evidence="1">
    <location>
        <begin position="9"/>
        <end position="32"/>
    </location>
</feature>
<dbReference type="GO" id="GO:0006508">
    <property type="term" value="P:proteolysis"/>
    <property type="evidence" value="ECO:0007669"/>
    <property type="project" value="UniProtKB-KW"/>
</dbReference>
<evidence type="ECO:0000256" key="1">
    <source>
        <dbReference type="SAM" id="Phobius"/>
    </source>
</evidence>
<feature type="transmembrane region" description="Helical" evidence="1">
    <location>
        <begin position="244"/>
        <end position="265"/>
    </location>
</feature>
<dbReference type="OrthoDB" id="9785431at2"/>
<keyword evidence="3" id="KW-1185">Reference proteome</keyword>
<comment type="caution">
    <text evidence="2">The sequence shown here is derived from an EMBL/GenBank/DDBJ whole genome shotgun (WGS) entry which is preliminary data.</text>
</comment>
<keyword evidence="2" id="KW-0378">Hydrolase</keyword>
<evidence type="ECO:0000313" key="2">
    <source>
        <dbReference type="EMBL" id="PWN01440.1"/>
    </source>
</evidence>
<dbReference type="RefSeq" id="WP_109696313.1">
    <property type="nucleotide sequence ID" value="NZ_QGDD01000009.1"/>
</dbReference>
<dbReference type="EMBL" id="QGDD01000009">
    <property type="protein sequence ID" value="PWN01440.1"/>
    <property type="molecule type" value="Genomic_DNA"/>
</dbReference>
<sequence length="373" mass="39587">MPGARRDSLAFTIVVTAAVVVGALLMLLILALSGAPGIMLLATALAALPVGPVVAVYLWLDRYEPEPKLLLVLALLWGAFVATVAALVVQGVGGFVVGLTDTVSLAVVAPLTEEASKGLFLLLLLWWRRAELDGLLDGLVYAGLVGVGFAFTENILYLAAAYGGTDGTGPGGVAGVTTLFVIRCVFSPFAHPLFTAFTGVGLGIAVMSRSRGVRFLAPVGGYLCAVLAHGLWNGSTVFGFGSFVLAYVVLMVPAFVGMICLAVWARSRERQMLALALDDAATRGLVPATDIGWLVDLRARRLARRHARAEGGDRAVKAMRDYQQAAIELGFLHHRLLRGTAPKDWQARGQEFLERIEATRPGIAFPGQVVPQR</sequence>
<dbReference type="Proteomes" id="UP000245507">
    <property type="component" value="Unassembled WGS sequence"/>
</dbReference>
<gene>
    <name evidence="2" type="ORF">DJ010_17970</name>
</gene>
<reference evidence="2 3" key="1">
    <citation type="submission" date="2018-05" db="EMBL/GenBank/DDBJ databases">
        <title>Nocardioides silvaticus genome.</title>
        <authorList>
            <person name="Li C."/>
            <person name="Wang G."/>
        </authorList>
    </citation>
    <scope>NUCLEOTIDE SEQUENCE [LARGE SCALE GENOMIC DNA]</scope>
    <source>
        <strain evidence="2 3">CCTCC AB 2018079</strain>
    </source>
</reference>
<evidence type="ECO:0000313" key="3">
    <source>
        <dbReference type="Proteomes" id="UP000245507"/>
    </source>
</evidence>
<dbReference type="GO" id="GO:0008237">
    <property type="term" value="F:metallopeptidase activity"/>
    <property type="evidence" value="ECO:0007669"/>
    <property type="project" value="UniProtKB-KW"/>
</dbReference>
<feature type="transmembrane region" description="Helical" evidence="1">
    <location>
        <begin position="180"/>
        <end position="206"/>
    </location>
</feature>
<keyword evidence="2" id="KW-0645">Protease</keyword>
<proteinExistence type="predicted"/>
<dbReference type="InterPro" id="IPR026898">
    <property type="entry name" value="PrsW"/>
</dbReference>
<feature type="transmembrane region" description="Helical" evidence="1">
    <location>
        <begin position="103"/>
        <end position="127"/>
    </location>
</feature>
<accession>A0A316TAK7</accession>
<protein>
    <submittedName>
        <fullName evidence="2">PrsW family intramembrane metalloprotease</fullName>
    </submittedName>
</protein>
<dbReference type="PANTHER" id="PTHR36844:SF1">
    <property type="entry name" value="PROTEASE PRSW"/>
    <property type="match status" value="1"/>
</dbReference>
<keyword evidence="2" id="KW-0482">Metalloprotease</keyword>
<dbReference type="Pfam" id="PF13367">
    <property type="entry name" value="PrsW-protease"/>
    <property type="match status" value="1"/>
</dbReference>
<keyword evidence="1" id="KW-0812">Transmembrane</keyword>
<feature type="transmembrane region" description="Helical" evidence="1">
    <location>
        <begin position="38"/>
        <end position="60"/>
    </location>
</feature>